<feature type="compositionally biased region" description="Basic residues" evidence="1">
    <location>
        <begin position="156"/>
        <end position="166"/>
    </location>
</feature>
<name>A0A2S2NBS7_SCHGA</name>
<protein>
    <submittedName>
        <fullName evidence="2">Uncharacterized protein</fullName>
    </submittedName>
</protein>
<dbReference type="EMBL" id="GGMR01001976">
    <property type="protein sequence ID" value="MBY14595.1"/>
    <property type="molecule type" value="Transcribed_RNA"/>
</dbReference>
<feature type="compositionally biased region" description="Basic and acidic residues" evidence="1">
    <location>
        <begin position="129"/>
        <end position="155"/>
    </location>
</feature>
<reference evidence="2" key="1">
    <citation type="submission" date="2018-04" db="EMBL/GenBank/DDBJ databases">
        <title>Transcriptome of Schizaphis graminum biotype I.</title>
        <authorList>
            <person name="Scully E.D."/>
            <person name="Geib S.M."/>
            <person name="Palmer N.A."/>
            <person name="Koch K."/>
            <person name="Bradshaw J."/>
            <person name="Heng-Moss T."/>
            <person name="Sarath G."/>
        </authorList>
    </citation>
    <scope>NUCLEOTIDE SEQUENCE</scope>
</reference>
<proteinExistence type="predicted"/>
<accession>A0A2S2NBS7</accession>
<dbReference type="AlphaFoldDB" id="A0A2S2NBS7"/>
<evidence type="ECO:0000313" key="2">
    <source>
        <dbReference type="EMBL" id="MBY14595.1"/>
    </source>
</evidence>
<gene>
    <name evidence="2" type="ORF">g.111558</name>
</gene>
<sequence>MASNRKYQNISIQPQKNPRSAKAVFELPREDLSEAELHGKSTSDRTKRRVAHHAWFPLPVINKPIAPSQVVAQPNQKKKNVIMKGSFSCIKPCQVRQINETVVLNSGTIHNKPSSSGVDTRIKANKRKLEDLDYGEMRQKKQKKSHVDKSKNKDAKKAKKSCSRKGRYIEICS</sequence>
<feature type="compositionally biased region" description="Basic and acidic residues" evidence="1">
    <location>
        <begin position="29"/>
        <end position="45"/>
    </location>
</feature>
<organism evidence="2">
    <name type="scientific">Schizaphis graminum</name>
    <name type="common">Green bug aphid</name>
    <dbReference type="NCBI Taxonomy" id="13262"/>
    <lineage>
        <taxon>Eukaryota</taxon>
        <taxon>Metazoa</taxon>
        <taxon>Ecdysozoa</taxon>
        <taxon>Arthropoda</taxon>
        <taxon>Hexapoda</taxon>
        <taxon>Insecta</taxon>
        <taxon>Pterygota</taxon>
        <taxon>Neoptera</taxon>
        <taxon>Paraneoptera</taxon>
        <taxon>Hemiptera</taxon>
        <taxon>Sternorrhyncha</taxon>
        <taxon>Aphidomorpha</taxon>
        <taxon>Aphidoidea</taxon>
        <taxon>Aphididae</taxon>
        <taxon>Aphidini</taxon>
        <taxon>Schizaphis</taxon>
    </lineage>
</organism>
<feature type="region of interest" description="Disordered" evidence="1">
    <location>
        <begin position="29"/>
        <end position="48"/>
    </location>
</feature>
<feature type="region of interest" description="Disordered" evidence="1">
    <location>
        <begin position="129"/>
        <end position="173"/>
    </location>
</feature>
<feature type="region of interest" description="Disordered" evidence="1">
    <location>
        <begin position="1"/>
        <end position="22"/>
    </location>
</feature>
<feature type="compositionally biased region" description="Polar residues" evidence="1">
    <location>
        <begin position="1"/>
        <end position="18"/>
    </location>
</feature>
<evidence type="ECO:0000256" key="1">
    <source>
        <dbReference type="SAM" id="MobiDB-lite"/>
    </source>
</evidence>